<feature type="signal peptide" evidence="2">
    <location>
        <begin position="1"/>
        <end position="21"/>
    </location>
</feature>
<name>A0A2U2BRI3_9PROT</name>
<dbReference type="Pfam" id="PF00080">
    <property type="entry name" value="Sod_Cu"/>
    <property type="match status" value="1"/>
</dbReference>
<reference evidence="5" key="1">
    <citation type="submission" date="2018-05" db="EMBL/GenBank/DDBJ databases">
        <authorList>
            <person name="Liu B.-T."/>
        </authorList>
    </citation>
    <scope>NUCLEOTIDE SEQUENCE [LARGE SCALE GENOMIC DNA]</scope>
    <source>
        <strain evidence="5">WD6-1</strain>
    </source>
</reference>
<dbReference type="EMBL" id="QEXV01000006">
    <property type="protein sequence ID" value="PWE16627.1"/>
    <property type="molecule type" value="Genomic_DNA"/>
</dbReference>
<dbReference type="GO" id="GO:0006801">
    <property type="term" value="P:superoxide metabolic process"/>
    <property type="evidence" value="ECO:0007669"/>
    <property type="project" value="InterPro"/>
</dbReference>
<proteinExistence type="inferred from homology"/>
<dbReference type="InterPro" id="IPR036423">
    <property type="entry name" value="SOD-like_Cu/Zn_dom_sf"/>
</dbReference>
<dbReference type="RefSeq" id="WP_109253782.1">
    <property type="nucleotide sequence ID" value="NZ_QEXV01000006.1"/>
</dbReference>
<dbReference type="InterPro" id="IPR001424">
    <property type="entry name" value="SOD_Cu_Zn_dom"/>
</dbReference>
<accession>A0A2U2BRI3</accession>
<keyword evidence="2" id="KW-0732">Signal</keyword>
<dbReference type="PANTHER" id="PTHR10003">
    <property type="entry name" value="SUPEROXIDE DISMUTASE CU-ZN -RELATED"/>
    <property type="match status" value="1"/>
</dbReference>
<evidence type="ECO:0000259" key="3">
    <source>
        <dbReference type="Pfam" id="PF00080"/>
    </source>
</evidence>
<feature type="chain" id="PRO_5015757361" evidence="2">
    <location>
        <begin position="22"/>
        <end position="201"/>
    </location>
</feature>
<dbReference type="AlphaFoldDB" id="A0A2U2BRI3"/>
<gene>
    <name evidence="4" type="ORF">DDZ18_12760</name>
</gene>
<evidence type="ECO:0000256" key="1">
    <source>
        <dbReference type="ARBA" id="ARBA00010457"/>
    </source>
</evidence>
<evidence type="ECO:0000256" key="2">
    <source>
        <dbReference type="SAM" id="SignalP"/>
    </source>
</evidence>
<evidence type="ECO:0000313" key="4">
    <source>
        <dbReference type="EMBL" id="PWE16627.1"/>
    </source>
</evidence>
<dbReference type="OrthoDB" id="5431326at2"/>
<dbReference type="Gene3D" id="2.60.40.200">
    <property type="entry name" value="Superoxide dismutase, copper/zinc binding domain"/>
    <property type="match status" value="1"/>
</dbReference>
<dbReference type="Proteomes" id="UP000245168">
    <property type="component" value="Unassembled WGS sequence"/>
</dbReference>
<sequence length="201" mass="20122">MPFRLILAASAAALAGVAACAQENGDEAAGSPESADAASTPAGDSVAAATARLITTDGSEVGTAAFTQGPEGVVIRIEAEGLPEDARGAWHGGHLHETGDCSASDFTSAGSHINPSGRAHGLLNPDGPDNADLGNFWIHADGALMTEFYTTRVSIDGRTDAPALLDADGSAFILHANPDDHSSQPIGGAGPRILCGVIEAG</sequence>
<dbReference type="GO" id="GO:0005507">
    <property type="term" value="F:copper ion binding"/>
    <property type="evidence" value="ECO:0007669"/>
    <property type="project" value="InterPro"/>
</dbReference>
<dbReference type="InterPro" id="IPR024134">
    <property type="entry name" value="SOD_Cu/Zn_/chaperone"/>
</dbReference>
<evidence type="ECO:0000313" key="5">
    <source>
        <dbReference type="Proteomes" id="UP000245168"/>
    </source>
</evidence>
<dbReference type="SUPFAM" id="SSF49329">
    <property type="entry name" value="Cu,Zn superoxide dismutase-like"/>
    <property type="match status" value="1"/>
</dbReference>
<keyword evidence="5" id="KW-1185">Reference proteome</keyword>
<dbReference type="PROSITE" id="PS51257">
    <property type="entry name" value="PROKAR_LIPOPROTEIN"/>
    <property type="match status" value="1"/>
</dbReference>
<protein>
    <submittedName>
        <fullName evidence="4">Superoxide dismutase</fullName>
    </submittedName>
</protein>
<feature type="domain" description="Superoxide dismutase copper/zinc binding" evidence="3">
    <location>
        <begin position="62"/>
        <end position="198"/>
    </location>
</feature>
<comment type="caution">
    <text evidence="4">The sequence shown here is derived from an EMBL/GenBank/DDBJ whole genome shotgun (WGS) entry which is preliminary data.</text>
</comment>
<comment type="similarity">
    <text evidence="1">Belongs to the Cu-Zn superoxide dismutase family.</text>
</comment>
<organism evidence="4 5">
    <name type="scientific">Marinicauda salina</name>
    <dbReference type="NCBI Taxonomy" id="2135793"/>
    <lineage>
        <taxon>Bacteria</taxon>
        <taxon>Pseudomonadati</taxon>
        <taxon>Pseudomonadota</taxon>
        <taxon>Alphaproteobacteria</taxon>
        <taxon>Maricaulales</taxon>
        <taxon>Maricaulaceae</taxon>
        <taxon>Marinicauda</taxon>
    </lineage>
</organism>